<evidence type="ECO:0000313" key="3">
    <source>
        <dbReference type="EMBL" id="CAH1196842.1"/>
    </source>
</evidence>
<gene>
    <name evidence="3" type="ORF">PAECIP111891_00972</name>
</gene>
<dbReference type="Proteomes" id="UP000838821">
    <property type="component" value="Unassembled WGS sequence"/>
</dbReference>
<keyword evidence="4" id="KW-1185">Reference proteome</keyword>
<comment type="caution">
    <text evidence="3">The sequence shown here is derived from an EMBL/GenBank/DDBJ whole genome shotgun (WGS) entry which is preliminary data.</text>
</comment>
<organism evidence="3 4">
    <name type="scientific">Paenibacillus allorhizoplanae</name>
    <dbReference type="NCBI Taxonomy" id="2905648"/>
    <lineage>
        <taxon>Bacteria</taxon>
        <taxon>Bacillati</taxon>
        <taxon>Bacillota</taxon>
        <taxon>Bacilli</taxon>
        <taxon>Bacillales</taxon>
        <taxon>Paenibacillaceae</taxon>
        <taxon>Paenibacillus</taxon>
    </lineage>
</organism>
<evidence type="ECO:0000259" key="2">
    <source>
        <dbReference type="Pfam" id="PF07561"/>
    </source>
</evidence>
<protein>
    <recommendedName>
        <fullName evidence="2">DUF1540 domain-containing protein</fullName>
    </recommendedName>
</protein>
<evidence type="ECO:0000256" key="1">
    <source>
        <dbReference type="SAM" id="MobiDB-lite"/>
    </source>
</evidence>
<sequence length="52" mass="5827">MAKDVMCEVNSCKYWANENKCKASSISIVSHHGSDQARNSEETDCKTFESKV</sequence>
<evidence type="ECO:0000313" key="4">
    <source>
        <dbReference type="Proteomes" id="UP000838821"/>
    </source>
</evidence>
<dbReference type="EMBL" id="CAKMMW010000002">
    <property type="protein sequence ID" value="CAH1196842.1"/>
    <property type="molecule type" value="Genomic_DNA"/>
</dbReference>
<dbReference type="Pfam" id="PF07561">
    <property type="entry name" value="DUF1540"/>
    <property type="match status" value="1"/>
</dbReference>
<feature type="region of interest" description="Disordered" evidence="1">
    <location>
        <begin position="32"/>
        <end position="52"/>
    </location>
</feature>
<name>A0ABM9BX55_9BACL</name>
<proteinExistence type="predicted"/>
<accession>A0ABM9BX55</accession>
<dbReference type="InterPro" id="IPR011437">
    <property type="entry name" value="DUF1540"/>
</dbReference>
<feature type="domain" description="DUF1540" evidence="2">
    <location>
        <begin position="5"/>
        <end position="48"/>
    </location>
</feature>
<reference evidence="3" key="1">
    <citation type="submission" date="2022-01" db="EMBL/GenBank/DDBJ databases">
        <authorList>
            <person name="Criscuolo A."/>
        </authorList>
    </citation>
    <scope>NUCLEOTIDE SEQUENCE</scope>
    <source>
        <strain evidence="3">CIP111891</strain>
    </source>
</reference>
<dbReference type="RefSeq" id="WP_082593545.1">
    <property type="nucleotide sequence ID" value="NZ_CAKMMW010000002.1"/>
</dbReference>